<proteinExistence type="predicted"/>
<evidence type="ECO:0000256" key="1">
    <source>
        <dbReference type="SAM" id="MobiDB-lite"/>
    </source>
</evidence>
<keyword evidence="2" id="KW-0472">Membrane</keyword>
<dbReference type="AlphaFoldDB" id="A0A7S4ID27"/>
<evidence type="ECO:0000256" key="2">
    <source>
        <dbReference type="SAM" id="Phobius"/>
    </source>
</evidence>
<feature type="region of interest" description="Disordered" evidence="1">
    <location>
        <begin position="1"/>
        <end position="33"/>
    </location>
</feature>
<protein>
    <submittedName>
        <fullName evidence="3">Uncharacterized protein</fullName>
    </submittedName>
</protein>
<feature type="transmembrane region" description="Helical" evidence="2">
    <location>
        <begin position="404"/>
        <end position="422"/>
    </location>
</feature>
<organism evidence="3">
    <name type="scientific">Odontella aurita</name>
    <dbReference type="NCBI Taxonomy" id="265563"/>
    <lineage>
        <taxon>Eukaryota</taxon>
        <taxon>Sar</taxon>
        <taxon>Stramenopiles</taxon>
        <taxon>Ochrophyta</taxon>
        <taxon>Bacillariophyta</taxon>
        <taxon>Mediophyceae</taxon>
        <taxon>Biddulphiophycidae</taxon>
        <taxon>Eupodiscales</taxon>
        <taxon>Odontellaceae</taxon>
        <taxon>Odontella</taxon>
    </lineage>
</organism>
<name>A0A7S4ID27_9STRA</name>
<feature type="transmembrane region" description="Helical" evidence="2">
    <location>
        <begin position="47"/>
        <end position="71"/>
    </location>
</feature>
<dbReference type="PANTHER" id="PTHR39430">
    <property type="entry name" value="MEMBRANE-ASSOCIATED PROTEASE-RELATED"/>
    <property type="match status" value="1"/>
</dbReference>
<feature type="transmembrane region" description="Helical" evidence="2">
    <location>
        <begin position="185"/>
        <end position="202"/>
    </location>
</feature>
<sequence>MGKKRRGGSSAVGSKNDPSSKQGTGASSARGKVDGGVDDRARFLFDVLVIVFVLPAVLTAVAFVFGLSPALKSPSEGDVRPHFLARLVLSLLLDATYGGAFSTLLIPASRSLARLLPGASVPDDRAGCERQEGEQNDTSLAWPIPGTDLPPDWVAAALGRKKGEQPFFLNHVRGSTRLRQAAQRIANALGTLSMVAAMSYLVDGNSMHYIGLDLSLQDIVAGFVVGTVSVLALFLAELALGWIRIIGFGEVVVPGESLPINLTWDVLFHAGVSLNEEISLRGWVLVHAAAYFASLGAPPATAMLVSASMQAGMFALLHLGSPGASLVGLVNLVVGGSAAALNVVLSGGLSFPLGWHFGWNIFMGHLLGMSTSGIPMSAKLISVLPHPAKSHLHGGKFGPEQSPLAPVAYLLGCACLVALYGMDGMEAWRERLNVALPGE</sequence>
<keyword evidence="2" id="KW-1133">Transmembrane helix</keyword>
<reference evidence="3" key="1">
    <citation type="submission" date="2021-01" db="EMBL/GenBank/DDBJ databases">
        <authorList>
            <person name="Corre E."/>
            <person name="Pelletier E."/>
            <person name="Niang G."/>
            <person name="Scheremetjew M."/>
            <person name="Finn R."/>
            <person name="Kale V."/>
            <person name="Holt S."/>
            <person name="Cochrane G."/>
            <person name="Meng A."/>
            <person name="Brown T."/>
            <person name="Cohen L."/>
        </authorList>
    </citation>
    <scope>NUCLEOTIDE SEQUENCE</scope>
    <source>
        <strain evidence="3">Isolate 1302-5</strain>
    </source>
</reference>
<accession>A0A7S4ID27</accession>
<keyword evidence="2" id="KW-0812">Transmembrane</keyword>
<dbReference type="EMBL" id="HBKQ01014688">
    <property type="protein sequence ID" value="CAE2225526.1"/>
    <property type="molecule type" value="Transcribed_RNA"/>
</dbReference>
<dbReference type="PANTHER" id="PTHR39430:SF1">
    <property type="entry name" value="PROTEASE"/>
    <property type="match status" value="1"/>
</dbReference>
<evidence type="ECO:0000313" key="3">
    <source>
        <dbReference type="EMBL" id="CAE2225526.1"/>
    </source>
</evidence>
<feature type="transmembrane region" description="Helical" evidence="2">
    <location>
        <begin position="283"/>
        <end position="305"/>
    </location>
</feature>
<gene>
    <name evidence="3" type="ORF">OAUR00152_LOCUS10052</name>
</gene>
<feature type="transmembrane region" description="Helical" evidence="2">
    <location>
        <begin position="214"/>
        <end position="236"/>
    </location>
</feature>
<feature type="transmembrane region" description="Helical" evidence="2">
    <location>
        <begin position="83"/>
        <end position="106"/>
    </location>
</feature>
<feature type="compositionally biased region" description="Polar residues" evidence="1">
    <location>
        <begin position="11"/>
        <end position="27"/>
    </location>
</feature>